<comment type="caution">
    <text evidence="8">The sequence shown here is derived from an EMBL/GenBank/DDBJ whole genome shotgun (WGS) entry which is preliminary data.</text>
</comment>
<feature type="signal peptide" evidence="6">
    <location>
        <begin position="1"/>
        <end position="18"/>
    </location>
</feature>
<dbReference type="PROSITE" id="PS51387">
    <property type="entry name" value="FAD_PCMH"/>
    <property type="match status" value="1"/>
</dbReference>
<feature type="domain" description="FAD-binding PCMH-type" evidence="7">
    <location>
        <begin position="51"/>
        <end position="223"/>
    </location>
</feature>
<evidence type="ECO:0000256" key="2">
    <source>
        <dbReference type="ARBA" id="ARBA00005466"/>
    </source>
</evidence>
<comment type="similarity">
    <text evidence="2">Belongs to the oxygen-dependent FAD-linked oxidoreductase family.</text>
</comment>
<evidence type="ECO:0000256" key="6">
    <source>
        <dbReference type="SAM" id="SignalP"/>
    </source>
</evidence>
<evidence type="ECO:0000256" key="4">
    <source>
        <dbReference type="ARBA" id="ARBA00022827"/>
    </source>
</evidence>
<keyword evidence="4" id="KW-0274">FAD</keyword>
<dbReference type="Proteomes" id="UP000807353">
    <property type="component" value="Unassembled WGS sequence"/>
</dbReference>
<dbReference type="EMBL" id="MU150305">
    <property type="protein sequence ID" value="KAF9460062.1"/>
    <property type="molecule type" value="Genomic_DNA"/>
</dbReference>
<accession>A0A9P5Y0L9</accession>
<comment type="cofactor">
    <cofactor evidence="1">
        <name>FAD</name>
        <dbReference type="ChEBI" id="CHEBI:57692"/>
    </cofactor>
</comment>
<name>A0A9P5Y0L9_9AGAR</name>
<dbReference type="InterPro" id="IPR050416">
    <property type="entry name" value="FAD-linked_Oxidoreductase"/>
</dbReference>
<organism evidence="8 9">
    <name type="scientific">Collybia nuda</name>
    <dbReference type="NCBI Taxonomy" id="64659"/>
    <lineage>
        <taxon>Eukaryota</taxon>
        <taxon>Fungi</taxon>
        <taxon>Dikarya</taxon>
        <taxon>Basidiomycota</taxon>
        <taxon>Agaricomycotina</taxon>
        <taxon>Agaricomycetes</taxon>
        <taxon>Agaricomycetidae</taxon>
        <taxon>Agaricales</taxon>
        <taxon>Tricholomatineae</taxon>
        <taxon>Clitocybaceae</taxon>
        <taxon>Collybia</taxon>
    </lineage>
</organism>
<dbReference type="AlphaFoldDB" id="A0A9P5Y0L9"/>
<dbReference type="Pfam" id="PF01565">
    <property type="entry name" value="FAD_binding_4"/>
    <property type="match status" value="1"/>
</dbReference>
<dbReference type="InterPro" id="IPR036318">
    <property type="entry name" value="FAD-bd_PCMH-like_sf"/>
</dbReference>
<keyword evidence="9" id="KW-1185">Reference proteome</keyword>
<keyword evidence="3" id="KW-0285">Flavoprotein</keyword>
<dbReference type="GO" id="GO:0071949">
    <property type="term" value="F:FAD binding"/>
    <property type="evidence" value="ECO:0007669"/>
    <property type="project" value="InterPro"/>
</dbReference>
<proteinExistence type="inferred from homology"/>
<dbReference type="SUPFAM" id="SSF56176">
    <property type="entry name" value="FAD-binding/transporter-associated domain-like"/>
    <property type="match status" value="1"/>
</dbReference>
<evidence type="ECO:0000259" key="7">
    <source>
        <dbReference type="PROSITE" id="PS51387"/>
    </source>
</evidence>
<gene>
    <name evidence="8" type="ORF">BDZ94DRAFT_1266815</name>
</gene>
<dbReference type="OrthoDB" id="407275at2759"/>
<dbReference type="InterPro" id="IPR016169">
    <property type="entry name" value="FAD-bd_PCMH_sub2"/>
</dbReference>
<keyword evidence="6" id="KW-0732">Signal</keyword>
<keyword evidence="5" id="KW-0560">Oxidoreductase</keyword>
<protein>
    <submittedName>
        <fullName evidence="8">Glucooligosaccharide oxidase</fullName>
    </submittedName>
</protein>
<evidence type="ECO:0000313" key="8">
    <source>
        <dbReference type="EMBL" id="KAF9460062.1"/>
    </source>
</evidence>
<evidence type="ECO:0000256" key="3">
    <source>
        <dbReference type="ARBA" id="ARBA00022630"/>
    </source>
</evidence>
<dbReference type="PANTHER" id="PTHR42973">
    <property type="entry name" value="BINDING OXIDOREDUCTASE, PUTATIVE (AFU_ORTHOLOGUE AFUA_1G17690)-RELATED"/>
    <property type="match status" value="1"/>
</dbReference>
<dbReference type="Gene3D" id="3.30.465.10">
    <property type="match status" value="1"/>
</dbReference>
<dbReference type="InterPro" id="IPR016166">
    <property type="entry name" value="FAD-bd_PCMH"/>
</dbReference>
<evidence type="ECO:0000256" key="1">
    <source>
        <dbReference type="ARBA" id="ARBA00001974"/>
    </source>
</evidence>
<reference evidence="8" key="1">
    <citation type="submission" date="2020-11" db="EMBL/GenBank/DDBJ databases">
        <authorList>
            <consortium name="DOE Joint Genome Institute"/>
            <person name="Ahrendt S."/>
            <person name="Riley R."/>
            <person name="Andreopoulos W."/>
            <person name="Labutti K."/>
            <person name="Pangilinan J."/>
            <person name="Ruiz-Duenas F.J."/>
            <person name="Barrasa J.M."/>
            <person name="Sanchez-Garcia M."/>
            <person name="Camarero S."/>
            <person name="Miyauchi S."/>
            <person name="Serrano A."/>
            <person name="Linde D."/>
            <person name="Babiker R."/>
            <person name="Drula E."/>
            <person name="Ayuso-Fernandez I."/>
            <person name="Pacheco R."/>
            <person name="Padilla G."/>
            <person name="Ferreira P."/>
            <person name="Barriuso J."/>
            <person name="Kellner H."/>
            <person name="Castanera R."/>
            <person name="Alfaro M."/>
            <person name="Ramirez L."/>
            <person name="Pisabarro A.G."/>
            <person name="Kuo A."/>
            <person name="Tritt A."/>
            <person name="Lipzen A."/>
            <person name="He G."/>
            <person name="Yan M."/>
            <person name="Ng V."/>
            <person name="Cullen D."/>
            <person name="Martin F."/>
            <person name="Rosso M.-N."/>
            <person name="Henrissat B."/>
            <person name="Hibbett D."/>
            <person name="Martinez A.T."/>
            <person name="Grigoriev I.V."/>
        </authorList>
    </citation>
    <scope>NUCLEOTIDE SEQUENCE</scope>
    <source>
        <strain evidence="8">CBS 247.69</strain>
    </source>
</reference>
<dbReference type="GO" id="GO:0016491">
    <property type="term" value="F:oxidoreductase activity"/>
    <property type="evidence" value="ECO:0007669"/>
    <property type="project" value="UniProtKB-KW"/>
</dbReference>
<feature type="chain" id="PRO_5040401776" evidence="6">
    <location>
        <begin position="19"/>
        <end position="492"/>
    </location>
</feature>
<sequence length="492" mass="52936">MLVLHSFLLALASTLAFAANLKDGLNTAGITAVFPGDPKYVAASTPFNLRFDFKPAVVTYPTTPQQVSDILKLSYSNNLKAVARGGGHSYIANGLGGKDGVIVLDMQNFGKVTVNSSKGTAIIESGNRLGDIALALSQAGRAIPHGTCAYVGIGGHASYGGFGFTSRMWGLTLDTISNINMVLANGTIITANNQQNSDLFWGMRGSGGSFGIVTSIEVKTFPAPPSATVFEYEWTLDVDGVAKGIDAFETYAQTNIPPEIDGEINLSRGPKKGTVIFHVTGGWYGAANKLNATIAPFLNKMPKGPKVTLTPGTYINSVEYLAGVPLNTHAKPDGHDTFYAKSLMTPQSSPMSLKARTAFANYLANEGFDSKTEWFVQVELYGGKNSAINAVPADATAFAHRSSTFTIQFYASSPGMQPPYPQYGFTFLDGIVNSITSNSPANWDYGAYPNYIDDRLSDWQQRYYGAHYPRLQALKDKYDPRDTFAFPTAVEE</sequence>
<dbReference type="PANTHER" id="PTHR42973:SF39">
    <property type="entry name" value="FAD-BINDING PCMH-TYPE DOMAIN-CONTAINING PROTEIN"/>
    <property type="match status" value="1"/>
</dbReference>
<dbReference type="Gene3D" id="3.40.462.20">
    <property type="match status" value="1"/>
</dbReference>
<dbReference type="Pfam" id="PF08031">
    <property type="entry name" value="BBE"/>
    <property type="match status" value="1"/>
</dbReference>
<evidence type="ECO:0000256" key="5">
    <source>
        <dbReference type="ARBA" id="ARBA00023002"/>
    </source>
</evidence>
<evidence type="ECO:0000313" key="9">
    <source>
        <dbReference type="Proteomes" id="UP000807353"/>
    </source>
</evidence>
<dbReference type="InterPro" id="IPR006094">
    <property type="entry name" value="Oxid_FAD_bind_N"/>
</dbReference>
<dbReference type="InterPro" id="IPR012951">
    <property type="entry name" value="BBE"/>
</dbReference>